<name>A0A927RJK7_9ACTN</name>
<dbReference type="GO" id="GO:0016747">
    <property type="term" value="F:acyltransferase activity, transferring groups other than amino-acyl groups"/>
    <property type="evidence" value="ECO:0007669"/>
    <property type="project" value="InterPro"/>
</dbReference>
<organism evidence="4 5">
    <name type="scientific">Actinopolymorpha pittospori</name>
    <dbReference type="NCBI Taxonomy" id="648752"/>
    <lineage>
        <taxon>Bacteria</taxon>
        <taxon>Bacillati</taxon>
        <taxon>Actinomycetota</taxon>
        <taxon>Actinomycetes</taxon>
        <taxon>Propionibacteriales</taxon>
        <taxon>Actinopolymorphaceae</taxon>
        <taxon>Actinopolymorpha</taxon>
    </lineage>
</organism>
<dbReference type="InterPro" id="IPR050832">
    <property type="entry name" value="Bact_Acetyltransf"/>
</dbReference>
<dbReference type="PROSITE" id="PS51186">
    <property type="entry name" value="GNAT"/>
    <property type="match status" value="1"/>
</dbReference>
<evidence type="ECO:0000259" key="3">
    <source>
        <dbReference type="PROSITE" id="PS51186"/>
    </source>
</evidence>
<feature type="domain" description="N-acetyltransferase" evidence="3">
    <location>
        <begin position="1"/>
        <end position="116"/>
    </location>
</feature>
<proteinExistence type="predicted"/>
<dbReference type="AlphaFoldDB" id="A0A927RJK7"/>
<gene>
    <name evidence="4" type="ORF">HEB94_002596</name>
</gene>
<keyword evidence="2" id="KW-0012">Acyltransferase</keyword>
<sequence>MEQASPTGPNRHHALKVERQRMGEYTYLVAWNGDVPLGHCEVLWQECKSAEVRNAYPGCPEINGLLVYRAEMRGRGIGTALIRTAEDRARDRGVEWIGVGAGDDNPSAMALYERLS</sequence>
<dbReference type="Proteomes" id="UP000638648">
    <property type="component" value="Unassembled WGS sequence"/>
</dbReference>
<keyword evidence="1" id="KW-0808">Transferase</keyword>
<reference evidence="4" key="1">
    <citation type="submission" date="2020-10" db="EMBL/GenBank/DDBJ databases">
        <title>Sequencing the genomes of 1000 actinobacteria strains.</title>
        <authorList>
            <person name="Klenk H.-P."/>
        </authorList>
    </citation>
    <scope>NUCLEOTIDE SEQUENCE</scope>
    <source>
        <strain evidence="4">DSM 45354</strain>
    </source>
</reference>
<dbReference type="InterPro" id="IPR000182">
    <property type="entry name" value="GNAT_dom"/>
</dbReference>
<comment type="caution">
    <text evidence="4">The sequence shown here is derived from an EMBL/GenBank/DDBJ whole genome shotgun (WGS) entry which is preliminary data.</text>
</comment>
<dbReference type="CDD" id="cd04301">
    <property type="entry name" value="NAT_SF"/>
    <property type="match status" value="1"/>
</dbReference>
<dbReference type="PANTHER" id="PTHR43877">
    <property type="entry name" value="AMINOALKYLPHOSPHONATE N-ACETYLTRANSFERASE-RELATED-RELATED"/>
    <property type="match status" value="1"/>
</dbReference>
<dbReference type="InterPro" id="IPR016181">
    <property type="entry name" value="Acyl_CoA_acyltransferase"/>
</dbReference>
<dbReference type="Pfam" id="PF00583">
    <property type="entry name" value="Acetyltransf_1"/>
    <property type="match status" value="1"/>
</dbReference>
<protein>
    <submittedName>
        <fullName evidence="4">GNAT superfamily N-acetyltransferase</fullName>
    </submittedName>
</protein>
<dbReference type="EMBL" id="JADBEM010000001">
    <property type="protein sequence ID" value="MBE1605748.1"/>
    <property type="molecule type" value="Genomic_DNA"/>
</dbReference>
<dbReference type="Gene3D" id="3.40.630.30">
    <property type="match status" value="1"/>
</dbReference>
<keyword evidence="5" id="KW-1185">Reference proteome</keyword>
<evidence type="ECO:0000313" key="4">
    <source>
        <dbReference type="EMBL" id="MBE1605748.1"/>
    </source>
</evidence>
<evidence type="ECO:0000256" key="1">
    <source>
        <dbReference type="ARBA" id="ARBA00022679"/>
    </source>
</evidence>
<evidence type="ECO:0000313" key="5">
    <source>
        <dbReference type="Proteomes" id="UP000638648"/>
    </source>
</evidence>
<evidence type="ECO:0000256" key="2">
    <source>
        <dbReference type="ARBA" id="ARBA00023315"/>
    </source>
</evidence>
<dbReference type="SUPFAM" id="SSF55729">
    <property type="entry name" value="Acyl-CoA N-acyltransferases (Nat)"/>
    <property type="match status" value="1"/>
</dbReference>
<dbReference type="RefSeq" id="WP_238361501.1">
    <property type="nucleotide sequence ID" value="NZ_BAABJL010000060.1"/>
</dbReference>
<accession>A0A927RJK7</accession>